<evidence type="ECO:0000313" key="2">
    <source>
        <dbReference type="EMBL" id="TKW59014.1"/>
    </source>
</evidence>
<dbReference type="Proteomes" id="UP000310108">
    <property type="component" value="Unassembled WGS sequence"/>
</dbReference>
<dbReference type="AlphaFoldDB" id="A0A4U6XSY0"/>
<sequence>MRHFVPPRQHVVAEVTVASYFGVQIQHKSARHIDPVPDLGCELLQAMRLLLAIMLLLLLPGGALTRKGALPCRQRRSVKRGKLAARSQNRARYSVKDDGRLDARFLGESREGLVQRVVSVVLPKMGHVFV</sequence>
<evidence type="ECO:0000256" key="1">
    <source>
        <dbReference type="SAM" id="Phobius"/>
    </source>
</evidence>
<accession>A0A4U6XSY0</accession>
<evidence type="ECO:0000313" key="3">
    <source>
        <dbReference type="Proteomes" id="UP000310108"/>
    </source>
</evidence>
<keyword evidence="1" id="KW-1133">Transmembrane helix</keyword>
<keyword evidence="1" id="KW-0812">Transmembrane</keyword>
<reference evidence="2 3" key="1">
    <citation type="journal article" date="2019" name="PLoS ONE">
        <title>Comparative genome analysis indicates high evolutionary potential of pathogenicity genes in Colletotrichum tanaceti.</title>
        <authorList>
            <person name="Lelwala R.V."/>
            <person name="Korhonen P.K."/>
            <person name="Young N.D."/>
            <person name="Scott J.B."/>
            <person name="Ades P.A."/>
            <person name="Gasser R.B."/>
            <person name="Taylor P.W.J."/>
        </authorList>
    </citation>
    <scope>NUCLEOTIDE SEQUENCE [LARGE SCALE GENOMIC DNA]</scope>
    <source>
        <strain evidence="2">BRIP57314</strain>
    </source>
</reference>
<protein>
    <submittedName>
        <fullName evidence="2">Uncharacterized protein</fullName>
    </submittedName>
</protein>
<comment type="caution">
    <text evidence="2">The sequence shown here is derived from an EMBL/GenBank/DDBJ whole genome shotgun (WGS) entry which is preliminary data.</text>
</comment>
<keyword evidence="3" id="KW-1185">Reference proteome</keyword>
<name>A0A4U6XSY0_9PEZI</name>
<dbReference type="EMBL" id="PJEX01000015">
    <property type="protein sequence ID" value="TKW59014.1"/>
    <property type="molecule type" value="Genomic_DNA"/>
</dbReference>
<proteinExistence type="predicted"/>
<feature type="transmembrane region" description="Helical" evidence="1">
    <location>
        <begin position="46"/>
        <end position="65"/>
    </location>
</feature>
<keyword evidence="1" id="KW-0472">Membrane</keyword>
<organism evidence="2 3">
    <name type="scientific">Colletotrichum tanaceti</name>
    <dbReference type="NCBI Taxonomy" id="1306861"/>
    <lineage>
        <taxon>Eukaryota</taxon>
        <taxon>Fungi</taxon>
        <taxon>Dikarya</taxon>
        <taxon>Ascomycota</taxon>
        <taxon>Pezizomycotina</taxon>
        <taxon>Sordariomycetes</taxon>
        <taxon>Hypocreomycetidae</taxon>
        <taxon>Glomerellales</taxon>
        <taxon>Glomerellaceae</taxon>
        <taxon>Colletotrichum</taxon>
        <taxon>Colletotrichum destructivum species complex</taxon>
    </lineage>
</organism>
<gene>
    <name evidence="2" type="ORF">CTA1_11647</name>
</gene>